<gene>
    <name evidence="11" type="primary">folA</name>
    <name evidence="11" type="ORF">CUZ56_00368</name>
</gene>
<evidence type="ECO:0000256" key="2">
    <source>
        <dbReference type="ARBA" id="ARBA00009539"/>
    </source>
</evidence>
<dbReference type="InterPro" id="IPR012259">
    <property type="entry name" value="DHFR"/>
</dbReference>
<name>A0A433SGN2_9BURK</name>
<dbReference type="InterPro" id="IPR017925">
    <property type="entry name" value="DHFR_CS"/>
</dbReference>
<dbReference type="InterPro" id="IPR001796">
    <property type="entry name" value="DHFR_dom"/>
</dbReference>
<dbReference type="PROSITE" id="PS00075">
    <property type="entry name" value="DHFR_1"/>
    <property type="match status" value="1"/>
</dbReference>
<dbReference type="PANTHER" id="PTHR48069:SF3">
    <property type="entry name" value="DIHYDROFOLATE REDUCTASE"/>
    <property type="match status" value="1"/>
</dbReference>
<dbReference type="SUPFAM" id="SSF53597">
    <property type="entry name" value="Dihydrofolate reductase-like"/>
    <property type="match status" value="1"/>
</dbReference>
<comment type="similarity">
    <text evidence="2 8 9">Belongs to the dihydrofolate reductase family.</text>
</comment>
<dbReference type="PIRSF" id="PIRSF000194">
    <property type="entry name" value="DHFR"/>
    <property type="match status" value="1"/>
</dbReference>
<organism evidence="11 12">
    <name type="scientific">Saezia sanguinis</name>
    <dbReference type="NCBI Taxonomy" id="1965230"/>
    <lineage>
        <taxon>Bacteria</taxon>
        <taxon>Pseudomonadati</taxon>
        <taxon>Pseudomonadota</taxon>
        <taxon>Betaproteobacteria</taxon>
        <taxon>Burkholderiales</taxon>
        <taxon>Saeziaceae</taxon>
        <taxon>Saezia</taxon>
    </lineage>
</organism>
<evidence type="ECO:0000313" key="11">
    <source>
        <dbReference type="EMBL" id="RUS67888.1"/>
    </source>
</evidence>
<keyword evidence="6 8" id="KW-0560">Oxidoreductase</keyword>
<dbReference type="PRINTS" id="PR00070">
    <property type="entry name" value="DHFR"/>
</dbReference>
<dbReference type="InterPro" id="IPR024072">
    <property type="entry name" value="DHFR-like_dom_sf"/>
</dbReference>
<dbReference type="AlphaFoldDB" id="A0A433SGN2"/>
<dbReference type="OrthoDB" id="9804315at2"/>
<keyword evidence="12" id="KW-1185">Reference proteome</keyword>
<dbReference type="Proteomes" id="UP000286947">
    <property type="component" value="Unassembled WGS sequence"/>
</dbReference>
<dbReference type="PROSITE" id="PS51330">
    <property type="entry name" value="DHFR_2"/>
    <property type="match status" value="1"/>
</dbReference>
<dbReference type="FunFam" id="3.40.430.10:FF:000001">
    <property type="entry name" value="Dihydrofolate reductase"/>
    <property type="match status" value="1"/>
</dbReference>
<evidence type="ECO:0000256" key="3">
    <source>
        <dbReference type="ARBA" id="ARBA00012856"/>
    </source>
</evidence>
<accession>A0A433SGN2</accession>
<evidence type="ECO:0000256" key="4">
    <source>
        <dbReference type="ARBA" id="ARBA00022563"/>
    </source>
</evidence>
<comment type="catalytic activity">
    <reaction evidence="8">
        <text>(6S)-5,6,7,8-tetrahydrofolate + NADP(+) = 7,8-dihydrofolate + NADPH + H(+)</text>
        <dbReference type="Rhea" id="RHEA:15009"/>
        <dbReference type="ChEBI" id="CHEBI:15378"/>
        <dbReference type="ChEBI" id="CHEBI:57451"/>
        <dbReference type="ChEBI" id="CHEBI:57453"/>
        <dbReference type="ChEBI" id="CHEBI:57783"/>
        <dbReference type="ChEBI" id="CHEBI:58349"/>
        <dbReference type="EC" id="1.5.1.3"/>
    </reaction>
</comment>
<proteinExistence type="inferred from homology"/>
<evidence type="ECO:0000313" key="12">
    <source>
        <dbReference type="Proteomes" id="UP000286947"/>
    </source>
</evidence>
<evidence type="ECO:0000256" key="5">
    <source>
        <dbReference type="ARBA" id="ARBA00022857"/>
    </source>
</evidence>
<comment type="caution">
    <text evidence="11">The sequence shown here is derived from an EMBL/GenBank/DDBJ whole genome shotgun (WGS) entry which is preliminary data.</text>
</comment>
<dbReference type="PANTHER" id="PTHR48069">
    <property type="entry name" value="DIHYDROFOLATE REDUCTASE"/>
    <property type="match status" value="1"/>
</dbReference>
<dbReference type="GO" id="GO:0004146">
    <property type="term" value="F:dihydrofolate reductase activity"/>
    <property type="evidence" value="ECO:0007669"/>
    <property type="project" value="UniProtKB-EC"/>
</dbReference>
<evidence type="ECO:0000256" key="9">
    <source>
        <dbReference type="RuleBase" id="RU004474"/>
    </source>
</evidence>
<evidence type="ECO:0000256" key="8">
    <source>
        <dbReference type="PIRNR" id="PIRNR000194"/>
    </source>
</evidence>
<dbReference type="GO" id="GO:0005829">
    <property type="term" value="C:cytosol"/>
    <property type="evidence" value="ECO:0007669"/>
    <property type="project" value="TreeGrafter"/>
</dbReference>
<keyword evidence="4 8" id="KW-0554">One-carbon metabolism</keyword>
<feature type="domain" description="DHFR" evidence="10">
    <location>
        <begin position="5"/>
        <end position="165"/>
    </location>
</feature>
<evidence type="ECO:0000259" key="10">
    <source>
        <dbReference type="PROSITE" id="PS51330"/>
    </source>
</evidence>
<dbReference type="GO" id="GO:0046654">
    <property type="term" value="P:tetrahydrofolate biosynthetic process"/>
    <property type="evidence" value="ECO:0007669"/>
    <property type="project" value="UniProtKB-UniPathway"/>
</dbReference>
<dbReference type="GO" id="GO:0070401">
    <property type="term" value="F:NADP+ binding"/>
    <property type="evidence" value="ECO:0007669"/>
    <property type="project" value="UniProtKB-ARBA"/>
</dbReference>
<reference evidence="11 12" key="1">
    <citation type="submission" date="2018-01" db="EMBL/GenBank/DDBJ databases">
        <title>Saezia sanguinis gen. nov., sp. nov., in the order Burkholderiales isolated from human blood.</title>
        <authorList>
            <person name="Medina-Pascual M.J."/>
            <person name="Valdezate S."/>
            <person name="Monzon S."/>
            <person name="Cuesta I."/>
            <person name="Carrasco G."/>
            <person name="Villalon P."/>
            <person name="Saez-Nieto J.A."/>
        </authorList>
    </citation>
    <scope>NUCLEOTIDE SEQUENCE [LARGE SCALE GENOMIC DNA]</scope>
    <source>
        <strain evidence="11 12">CNM695-12</strain>
    </source>
</reference>
<dbReference type="EC" id="1.5.1.3" evidence="3 8"/>
<dbReference type="GO" id="GO:0046452">
    <property type="term" value="P:dihydrofolate metabolic process"/>
    <property type="evidence" value="ECO:0007669"/>
    <property type="project" value="TreeGrafter"/>
</dbReference>
<evidence type="ECO:0000256" key="7">
    <source>
        <dbReference type="ARBA" id="ARBA00025067"/>
    </source>
</evidence>
<evidence type="ECO:0000256" key="6">
    <source>
        <dbReference type="ARBA" id="ARBA00023002"/>
    </source>
</evidence>
<sequence length="183" mass="20534">MSEPRINLIYACSRNGVIGRDNALPWHLPEDMAHFRECTTGAPVIMGRKTWESLPAKFRPLPGRTNIIVTRYEQWEAEGALRAASIEDALTLVPEAHDVWIIGGAQIYELSLPLASRVFVTEIDETYEGDAYAPELAPDQWQETSSSDELKSANGLKYRFVIYERTAPAPQQAEDEPQENTAD</sequence>
<evidence type="ECO:0000256" key="1">
    <source>
        <dbReference type="ARBA" id="ARBA00004903"/>
    </source>
</evidence>
<dbReference type="Gene3D" id="3.40.430.10">
    <property type="entry name" value="Dihydrofolate Reductase, subunit A"/>
    <property type="match status" value="1"/>
</dbReference>
<dbReference type="Pfam" id="PF00186">
    <property type="entry name" value="DHFR_1"/>
    <property type="match status" value="1"/>
</dbReference>
<dbReference type="CDD" id="cd00209">
    <property type="entry name" value="DHFR"/>
    <property type="match status" value="1"/>
</dbReference>
<protein>
    <recommendedName>
        <fullName evidence="3 8">Dihydrofolate reductase</fullName>
        <ecNumber evidence="3 8">1.5.1.3</ecNumber>
    </recommendedName>
</protein>
<dbReference type="UniPathway" id="UPA00077">
    <property type="reaction ID" value="UER00158"/>
</dbReference>
<dbReference type="EMBL" id="PQSP01000001">
    <property type="protein sequence ID" value="RUS67888.1"/>
    <property type="molecule type" value="Genomic_DNA"/>
</dbReference>
<dbReference type="GO" id="GO:0046655">
    <property type="term" value="P:folic acid metabolic process"/>
    <property type="evidence" value="ECO:0007669"/>
    <property type="project" value="TreeGrafter"/>
</dbReference>
<comment type="function">
    <text evidence="7 8">Key enzyme in folate metabolism. Catalyzes an essential reaction for de novo glycine and purine synthesis, and for DNA precursor synthesis.</text>
</comment>
<dbReference type="RefSeq" id="WP_126977636.1">
    <property type="nucleotide sequence ID" value="NZ_PQSP01000001.1"/>
</dbReference>
<dbReference type="GO" id="GO:0006730">
    <property type="term" value="P:one-carbon metabolic process"/>
    <property type="evidence" value="ECO:0007669"/>
    <property type="project" value="UniProtKB-KW"/>
</dbReference>
<comment type="pathway">
    <text evidence="1 8">Cofactor biosynthesis; tetrahydrofolate biosynthesis; 5,6,7,8-tetrahydrofolate from 7,8-dihydrofolate: step 1/1.</text>
</comment>
<keyword evidence="5 8" id="KW-0521">NADP</keyword>